<protein>
    <submittedName>
        <fullName evidence="2">Uncharacterized protein</fullName>
    </submittedName>
</protein>
<keyword evidence="3" id="KW-1185">Reference proteome</keyword>
<feature type="chain" id="PRO_5035831621" evidence="1">
    <location>
        <begin position="20"/>
        <end position="41"/>
    </location>
</feature>
<proteinExistence type="predicted"/>
<reference evidence="2" key="3">
    <citation type="submission" date="2022-06" db="UniProtKB">
        <authorList>
            <consortium name="EnsemblPlants"/>
        </authorList>
    </citation>
    <scope>IDENTIFICATION</scope>
</reference>
<dbReference type="Proteomes" id="UP000015106">
    <property type="component" value="Chromosome 2"/>
</dbReference>
<reference evidence="2" key="2">
    <citation type="submission" date="2018-03" db="EMBL/GenBank/DDBJ databases">
        <title>The Triticum urartu genome reveals the dynamic nature of wheat genome evolution.</title>
        <authorList>
            <person name="Ling H."/>
            <person name="Ma B."/>
            <person name="Shi X."/>
            <person name="Liu H."/>
            <person name="Dong L."/>
            <person name="Sun H."/>
            <person name="Cao Y."/>
            <person name="Gao Q."/>
            <person name="Zheng S."/>
            <person name="Li Y."/>
            <person name="Yu Y."/>
            <person name="Du H."/>
            <person name="Qi M."/>
            <person name="Li Y."/>
            <person name="Yu H."/>
            <person name="Cui Y."/>
            <person name="Wang N."/>
            <person name="Chen C."/>
            <person name="Wu H."/>
            <person name="Zhao Y."/>
            <person name="Zhang J."/>
            <person name="Li Y."/>
            <person name="Zhou W."/>
            <person name="Zhang B."/>
            <person name="Hu W."/>
            <person name="Eijk M."/>
            <person name="Tang J."/>
            <person name="Witsenboer H."/>
            <person name="Zhao S."/>
            <person name="Li Z."/>
            <person name="Zhang A."/>
            <person name="Wang D."/>
            <person name="Liang C."/>
        </authorList>
    </citation>
    <scope>NUCLEOTIDE SEQUENCE [LARGE SCALE GENOMIC DNA]</scope>
    <source>
        <strain evidence="2">cv. G1812</strain>
    </source>
</reference>
<evidence type="ECO:0000256" key="1">
    <source>
        <dbReference type="SAM" id="SignalP"/>
    </source>
</evidence>
<dbReference type="EnsemblPlants" id="TuG1812G0200000542.01.T01">
    <property type="protein sequence ID" value="TuG1812G0200000542.01.T01.cds259571"/>
    <property type="gene ID" value="TuG1812G0200000542.01"/>
</dbReference>
<dbReference type="Gramene" id="TuG1812G0200000542.01.T01">
    <property type="protein sequence ID" value="TuG1812G0200000542.01.T01.cds259571"/>
    <property type="gene ID" value="TuG1812G0200000542.01"/>
</dbReference>
<feature type="signal peptide" evidence="1">
    <location>
        <begin position="1"/>
        <end position="19"/>
    </location>
</feature>
<dbReference type="AlphaFoldDB" id="A0A8R7TC94"/>
<accession>A0A8R7TC94</accession>
<reference evidence="3" key="1">
    <citation type="journal article" date="2013" name="Nature">
        <title>Draft genome of the wheat A-genome progenitor Triticum urartu.</title>
        <authorList>
            <person name="Ling H.Q."/>
            <person name="Zhao S."/>
            <person name="Liu D."/>
            <person name="Wang J."/>
            <person name="Sun H."/>
            <person name="Zhang C."/>
            <person name="Fan H."/>
            <person name="Li D."/>
            <person name="Dong L."/>
            <person name="Tao Y."/>
            <person name="Gao C."/>
            <person name="Wu H."/>
            <person name="Li Y."/>
            <person name="Cui Y."/>
            <person name="Guo X."/>
            <person name="Zheng S."/>
            <person name="Wang B."/>
            <person name="Yu K."/>
            <person name="Liang Q."/>
            <person name="Yang W."/>
            <person name="Lou X."/>
            <person name="Chen J."/>
            <person name="Feng M."/>
            <person name="Jian J."/>
            <person name="Zhang X."/>
            <person name="Luo G."/>
            <person name="Jiang Y."/>
            <person name="Liu J."/>
            <person name="Wang Z."/>
            <person name="Sha Y."/>
            <person name="Zhang B."/>
            <person name="Wu H."/>
            <person name="Tang D."/>
            <person name="Shen Q."/>
            <person name="Xue P."/>
            <person name="Zou S."/>
            <person name="Wang X."/>
            <person name="Liu X."/>
            <person name="Wang F."/>
            <person name="Yang Y."/>
            <person name="An X."/>
            <person name="Dong Z."/>
            <person name="Zhang K."/>
            <person name="Zhang X."/>
            <person name="Luo M.C."/>
            <person name="Dvorak J."/>
            <person name="Tong Y."/>
            <person name="Wang J."/>
            <person name="Yang H."/>
            <person name="Li Z."/>
            <person name="Wang D."/>
            <person name="Zhang A."/>
            <person name="Wang J."/>
        </authorList>
    </citation>
    <scope>NUCLEOTIDE SEQUENCE</scope>
    <source>
        <strain evidence="3">cv. G1812</strain>
    </source>
</reference>
<evidence type="ECO:0000313" key="3">
    <source>
        <dbReference type="Proteomes" id="UP000015106"/>
    </source>
</evidence>
<keyword evidence="1" id="KW-0732">Signal</keyword>
<sequence length="41" mass="4786">MTICLYMCFCVACISLAMKNEFRGSCVIHNKSNKIYFYIII</sequence>
<organism evidence="2 3">
    <name type="scientific">Triticum urartu</name>
    <name type="common">Red wild einkorn</name>
    <name type="synonym">Crithodium urartu</name>
    <dbReference type="NCBI Taxonomy" id="4572"/>
    <lineage>
        <taxon>Eukaryota</taxon>
        <taxon>Viridiplantae</taxon>
        <taxon>Streptophyta</taxon>
        <taxon>Embryophyta</taxon>
        <taxon>Tracheophyta</taxon>
        <taxon>Spermatophyta</taxon>
        <taxon>Magnoliopsida</taxon>
        <taxon>Liliopsida</taxon>
        <taxon>Poales</taxon>
        <taxon>Poaceae</taxon>
        <taxon>BOP clade</taxon>
        <taxon>Pooideae</taxon>
        <taxon>Triticodae</taxon>
        <taxon>Triticeae</taxon>
        <taxon>Triticinae</taxon>
        <taxon>Triticum</taxon>
    </lineage>
</organism>
<name>A0A8R7TC94_TRIUA</name>
<evidence type="ECO:0000313" key="2">
    <source>
        <dbReference type="EnsemblPlants" id="TuG1812G0200000542.01.T01.cds259571"/>
    </source>
</evidence>